<dbReference type="GO" id="GO:0140824">
    <property type="term" value="F:thioredoxin-dependent peroxiredoxin activity"/>
    <property type="evidence" value="ECO:0007669"/>
    <property type="project" value="UniProtKB-EC"/>
</dbReference>
<dbReference type="Gene3D" id="3.40.30.10">
    <property type="entry name" value="Glutaredoxin"/>
    <property type="match status" value="1"/>
</dbReference>
<keyword evidence="3" id="KW-1185">Reference proteome</keyword>
<name>A0A4Y8X4S7_9MICC</name>
<protein>
    <submittedName>
        <fullName evidence="2">Peroxiredoxin (Alkyl hydroperoxide reductase subunit C)</fullName>
        <ecNumber evidence="2">1.11.1.24</ecNumber>
    </submittedName>
</protein>
<feature type="region of interest" description="Disordered" evidence="1">
    <location>
        <begin position="127"/>
        <end position="150"/>
    </location>
</feature>
<dbReference type="SUPFAM" id="SSF52833">
    <property type="entry name" value="Thioredoxin-like"/>
    <property type="match status" value="1"/>
</dbReference>
<evidence type="ECO:0000313" key="3">
    <source>
        <dbReference type="Proteomes" id="UP000560081"/>
    </source>
</evidence>
<feature type="compositionally biased region" description="Basic and acidic residues" evidence="1">
    <location>
        <begin position="139"/>
        <end position="150"/>
    </location>
</feature>
<reference evidence="2 3" key="1">
    <citation type="submission" date="2020-08" db="EMBL/GenBank/DDBJ databases">
        <title>Sequencing the genomes of 1000 actinobacteria strains.</title>
        <authorList>
            <person name="Klenk H.-P."/>
        </authorList>
    </citation>
    <scope>NUCLEOTIDE SEQUENCE [LARGE SCALE GENOMIC DNA]</scope>
    <source>
        <strain evidence="2 3">DSM 19079</strain>
    </source>
</reference>
<organism evidence="2 3">
    <name type="scientific">Micrococcus flavus</name>
    <dbReference type="NCBI Taxonomy" id="384602"/>
    <lineage>
        <taxon>Bacteria</taxon>
        <taxon>Bacillati</taxon>
        <taxon>Actinomycetota</taxon>
        <taxon>Actinomycetes</taxon>
        <taxon>Micrococcales</taxon>
        <taxon>Micrococcaceae</taxon>
        <taxon>Micrococcus</taxon>
    </lineage>
</organism>
<keyword evidence="2" id="KW-0560">Oxidoreductase</keyword>
<accession>A0A4Y8X4S7</accession>
<dbReference type="InterPro" id="IPR013766">
    <property type="entry name" value="Thioredoxin_domain"/>
</dbReference>
<comment type="caution">
    <text evidence="2">The sequence shown here is derived from an EMBL/GenBank/DDBJ whole genome shotgun (WGS) entry which is preliminary data.</text>
</comment>
<dbReference type="PROSITE" id="PS51352">
    <property type="entry name" value="THIOREDOXIN_2"/>
    <property type="match status" value="1"/>
</dbReference>
<dbReference type="OrthoDB" id="9812811at2"/>
<proteinExistence type="predicted"/>
<dbReference type="Pfam" id="PF00578">
    <property type="entry name" value="AhpC-TSA"/>
    <property type="match status" value="1"/>
</dbReference>
<evidence type="ECO:0000313" key="2">
    <source>
        <dbReference type="EMBL" id="MBB4882917.1"/>
    </source>
</evidence>
<dbReference type="RefSeq" id="WP_135028018.1">
    <property type="nucleotide sequence ID" value="NZ_BMLA01000001.1"/>
</dbReference>
<dbReference type="EC" id="1.11.1.24" evidence="2"/>
<keyword evidence="2" id="KW-0575">Peroxidase</keyword>
<dbReference type="EMBL" id="JACHMC010000001">
    <property type="protein sequence ID" value="MBB4882917.1"/>
    <property type="molecule type" value="Genomic_DNA"/>
</dbReference>
<dbReference type="Proteomes" id="UP000560081">
    <property type="component" value="Unassembled WGS sequence"/>
</dbReference>
<evidence type="ECO:0000256" key="1">
    <source>
        <dbReference type="SAM" id="MobiDB-lite"/>
    </source>
</evidence>
<gene>
    <name evidence="2" type="ORF">BJ976_001268</name>
</gene>
<sequence length="150" mass="15781">MAETPALRDAHGTGWPWPPVAPGERAVWLVFLPGAFTPVCTGELEWLGALAEELAADGVGVRVVSCDAAPVLREVAERMRLPGACVMLSDFWPHGAAARACGLLDEATGRPRRVSVLLDADGAERARVAPSTPGGARTPQDHRDAVARLA</sequence>
<dbReference type="InterPro" id="IPR000866">
    <property type="entry name" value="AhpC/TSA"/>
</dbReference>
<dbReference type="InterPro" id="IPR036249">
    <property type="entry name" value="Thioredoxin-like_sf"/>
</dbReference>
<dbReference type="AlphaFoldDB" id="A0A4Y8X4S7"/>